<evidence type="ECO:0000256" key="4">
    <source>
        <dbReference type="ARBA" id="ARBA00022801"/>
    </source>
</evidence>
<dbReference type="PANTHER" id="PTHR11804">
    <property type="entry name" value="PROTEASE M3 THIMET OLIGOPEPTIDASE-RELATED"/>
    <property type="match status" value="1"/>
</dbReference>
<evidence type="ECO:0000313" key="10">
    <source>
        <dbReference type="Proteomes" id="UP000268162"/>
    </source>
</evidence>
<dbReference type="CDD" id="cd06455">
    <property type="entry name" value="M3A_TOP"/>
    <property type="match status" value="1"/>
</dbReference>
<name>A0A4P9ZMT3_9FUNG</name>
<accession>A0A4P9ZMT3</accession>
<protein>
    <recommendedName>
        <fullName evidence="8">Peptidase M3A/M3B catalytic domain-containing protein</fullName>
    </recommendedName>
</protein>
<dbReference type="GO" id="GO:0046872">
    <property type="term" value="F:metal ion binding"/>
    <property type="evidence" value="ECO:0007669"/>
    <property type="project" value="UniProtKB-UniRule"/>
</dbReference>
<dbReference type="Gene3D" id="1.10.1370.10">
    <property type="entry name" value="Neurolysin, domain 3"/>
    <property type="match status" value="1"/>
</dbReference>
<comment type="similarity">
    <text evidence="1 7">Belongs to the peptidase M3 family.</text>
</comment>
<dbReference type="FunFam" id="3.40.390.10:FF:000074">
    <property type="entry name" value="Metalloprotease"/>
    <property type="match status" value="1"/>
</dbReference>
<dbReference type="STRING" id="215637.A0A4P9ZMT3"/>
<dbReference type="InterPro" id="IPR024080">
    <property type="entry name" value="Neurolysin/TOP_N"/>
</dbReference>
<dbReference type="GO" id="GO:0004222">
    <property type="term" value="F:metalloendopeptidase activity"/>
    <property type="evidence" value="ECO:0007669"/>
    <property type="project" value="InterPro"/>
</dbReference>
<dbReference type="GO" id="GO:0006518">
    <property type="term" value="P:peptide metabolic process"/>
    <property type="evidence" value="ECO:0007669"/>
    <property type="project" value="TreeGrafter"/>
</dbReference>
<sequence>MQQLIDRIAAIPLSEVTFEKVIAPLGLIENDAPITPILAVNFLRFVSIDETLRRASEDSKARWANSQVTGHITPEIIQRIGAVYKNTDHYKLEPEDRRLLHGLYHAFYPNGRLLSATAQLRFQEIDARLNELDITFMRNVNDAVPQCLFTRDALWGVPEAILDQCEITSVGNENARRYVVHADSPQGLAVLSYAKLEATRREVALAKSRKCPTNLPIVAEAIHLRHEIAQLMGYPNYAAYALQGTMARTPGRAHQFLACLRDRLLPQGQAELDRLKAFKRKARAGLGDTCVSSDDTIYAWDLAFIIGYATSPPPDESNDLDTIRHYFPAGRVLRGMLRVFQTLLGLKFVPNKRAPVWHPEVQTWEVWESQGSGSTFLGHVYFDLFPRRHKYHHTACFKLRQGSRLPDGTYSTPACAIVANFPRSTAAHTPAFLSQSDISDLFHEMGHAMHNICSQTQYARFHGTNVEDDFCEAPSQLMESWPRQRTILRHLSCHYQTGQPIPDALLDVVLAMPDHWVGLDILQKVSFGLFDQYIHTLPDGPRVDFNAVWSGIKDGVALIRDSEPETPIWPVASSSFLFGQHEAGYYGFLWSQVYAAAMFHERFKKEGITNPRVGLEYRNKILKYGGSRDGMDMLTDFLGRSPEMRPFINKTLGLDGTATTNESSNRK</sequence>
<keyword evidence="3 7" id="KW-0479">Metal-binding</keyword>
<keyword evidence="10" id="KW-1185">Reference proteome</keyword>
<evidence type="ECO:0000256" key="3">
    <source>
        <dbReference type="ARBA" id="ARBA00022723"/>
    </source>
</evidence>
<dbReference type="Gene3D" id="1.20.1050.40">
    <property type="entry name" value="Endopeptidase. Chain P, domain 1"/>
    <property type="match status" value="1"/>
</dbReference>
<evidence type="ECO:0000256" key="5">
    <source>
        <dbReference type="ARBA" id="ARBA00022833"/>
    </source>
</evidence>
<dbReference type="InterPro" id="IPR045090">
    <property type="entry name" value="Pept_M3A_M3B"/>
</dbReference>
<evidence type="ECO:0000256" key="6">
    <source>
        <dbReference type="ARBA" id="ARBA00023049"/>
    </source>
</evidence>
<comment type="cofactor">
    <cofactor evidence="7">
        <name>Zn(2+)</name>
        <dbReference type="ChEBI" id="CHEBI:29105"/>
    </cofactor>
    <text evidence="7">Binds 1 zinc ion.</text>
</comment>
<evidence type="ECO:0000259" key="8">
    <source>
        <dbReference type="Pfam" id="PF01432"/>
    </source>
</evidence>
<dbReference type="InterPro" id="IPR001567">
    <property type="entry name" value="Pept_M3A_M3B_dom"/>
</dbReference>
<dbReference type="GO" id="GO:0006508">
    <property type="term" value="P:proteolysis"/>
    <property type="evidence" value="ECO:0007669"/>
    <property type="project" value="UniProtKB-KW"/>
</dbReference>
<feature type="domain" description="Peptidase M3A/M3B catalytic" evidence="8">
    <location>
        <begin position="191"/>
        <end position="649"/>
    </location>
</feature>
<keyword evidence="6 7" id="KW-0482">Metalloprotease</keyword>
<evidence type="ECO:0000256" key="1">
    <source>
        <dbReference type="ARBA" id="ARBA00006040"/>
    </source>
</evidence>
<dbReference type="EMBL" id="ML003097">
    <property type="protein sequence ID" value="RKP34716.1"/>
    <property type="molecule type" value="Genomic_DNA"/>
</dbReference>
<keyword evidence="2 7" id="KW-0645">Protease</keyword>
<organism evidence="9 10">
    <name type="scientific">Dimargaris cristalligena</name>
    <dbReference type="NCBI Taxonomy" id="215637"/>
    <lineage>
        <taxon>Eukaryota</taxon>
        <taxon>Fungi</taxon>
        <taxon>Fungi incertae sedis</taxon>
        <taxon>Zoopagomycota</taxon>
        <taxon>Kickxellomycotina</taxon>
        <taxon>Dimargaritomycetes</taxon>
        <taxon>Dimargaritales</taxon>
        <taxon>Dimargaritaceae</taxon>
        <taxon>Dimargaris</taxon>
    </lineage>
</organism>
<evidence type="ECO:0000256" key="7">
    <source>
        <dbReference type="RuleBase" id="RU003435"/>
    </source>
</evidence>
<gene>
    <name evidence="9" type="ORF">BJ085DRAFT_22178</name>
</gene>
<keyword evidence="5 7" id="KW-0862">Zinc</keyword>
<dbReference type="InterPro" id="IPR024077">
    <property type="entry name" value="Neurolysin/TOP_dom2"/>
</dbReference>
<dbReference type="SUPFAM" id="SSF55486">
    <property type="entry name" value="Metalloproteases ('zincins'), catalytic domain"/>
    <property type="match status" value="1"/>
</dbReference>
<dbReference type="InterPro" id="IPR024079">
    <property type="entry name" value="MetalloPept_cat_dom_sf"/>
</dbReference>
<keyword evidence="4 7" id="KW-0378">Hydrolase</keyword>
<dbReference type="PANTHER" id="PTHR11804:SF84">
    <property type="entry name" value="SACCHAROLYSIN"/>
    <property type="match status" value="1"/>
</dbReference>
<reference evidence="10" key="1">
    <citation type="journal article" date="2018" name="Nat. Microbiol.">
        <title>Leveraging single-cell genomics to expand the fungal tree of life.</title>
        <authorList>
            <person name="Ahrendt S.R."/>
            <person name="Quandt C.A."/>
            <person name="Ciobanu D."/>
            <person name="Clum A."/>
            <person name="Salamov A."/>
            <person name="Andreopoulos B."/>
            <person name="Cheng J.F."/>
            <person name="Woyke T."/>
            <person name="Pelin A."/>
            <person name="Henrissat B."/>
            <person name="Reynolds N.K."/>
            <person name="Benny G.L."/>
            <person name="Smith M.E."/>
            <person name="James T.Y."/>
            <person name="Grigoriev I.V."/>
        </authorList>
    </citation>
    <scope>NUCLEOTIDE SEQUENCE [LARGE SCALE GENOMIC DNA]</scope>
    <source>
        <strain evidence="10">RSA 468</strain>
    </source>
</reference>
<evidence type="ECO:0000256" key="2">
    <source>
        <dbReference type="ARBA" id="ARBA00022670"/>
    </source>
</evidence>
<dbReference type="Gene3D" id="3.40.390.10">
    <property type="entry name" value="Collagenase (Catalytic Domain)"/>
    <property type="match status" value="1"/>
</dbReference>
<dbReference type="AlphaFoldDB" id="A0A4P9ZMT3"/>
<dbReference type="GO" id="GO:0005758">
    <property type="term" value="C:mitochondrial intermembrane space"/>
    <property type="evidence" value="ECO:0007669"/>
    <property type="project" value="TreeGrafter"/>
</dbReference>
<dbReference type="Proteomes" id="UP000268162">
    <property type="component" value="Unassembled WGS sequence"/>
</dbReference>
<proteinExistence type="inferred from homology"/>
<dbReference type="Pfam" id="PF01432">
    <property type="entry name" value="Peptidase_M3"/>
    <property type="match status" value="1"/>
</dbReference>
<evidence type="ECO:0000313" key="9">
    <source>
        <dbReference type="EMBL" id="RKP34716.1"/>
    </source>
</evidence>